<sequence length="560" mass="65065">MGKMVNSVGGVLIDYEFYPGEDLYSDGSIENTIYDAIVMNEESKILHSSNEWAVLYHLSDIRENIIEWCNIDRNSKVLEIGSGCGAVTSVLSNKAKSVDCVELSQRRTLINAERNKNKNNIKIYLGNFQDVEKKLGQYDVITLIGVLEYAGLYIHGKHPYTNLLRIVKKHLSNKGKIIIAIENKIGLKYLNGAPEDHMGQPYVGINDYVGCHDVRTFSGNELREMLKEVGLLKCNFYYPVPDYKLPMKIYSQDILPKPGDIRTYKTNYSKTRIYNFMEDVANDQISSDGMFEYMSNSFLIIAGKEFEEDVLFAKYNRERKCEYRISTKITNTEDGVRVVKSALTEEAFSHIKRIKENEENWVPANNMLKKGCGFIKEGKYYSGYIKGKTLVEILYKYRNDSDEFIKSVDELINKYYQPDKDNLIQFEKTTSFTEVFGDIYVENSMSYRITNIDLLFSNIIIDDTGNAYAIDFEWVFDFPIPYRFVSWRACKELYCVYMAYYKNFLSIDEYYAKLGFKDFEVIAFKQMEKNFGDYVCGFNRNEEYLHNYVKPFITPKMIIG</sequence>
<name>A0A5P6VVF5_PSEXY</name>
<dbReference type="GO" id="GO:0032259">
    <property type="term" value="P:methylation"/>
    <property type="evidence" value="ECO:0007669"/>
    <property type="project" value="UniProtKB-KW"/>
</dbReference>
<dbReference type="OrthoDB" id="525353at2"/>
<dbReference type="GO" id="GO:0008168">
    <property type="term" value="F:methyltransferase activity"/>
    <property type="evidence" value="ECO:0007669"/>
    <property type="project" value="UniProtKB-KW"/>
</dbReference>
<organism evidence="1 2">
    <name type="scientific">Pseudobutyrivibrio xylanivorans</name>
    <dbReference type="NCBI Taxonomy" id="185007"/>
    <lineage>
        <taxon>Bacteria</taxon>
        <taxon>Bacillati</taxon>
        <taxon>Bacillota</taxon>
        <taxon>Clostridia</taxon>
        <taxon>Lachnospirales</taxon>
        <taxon>Lachnospiraceae</taxon>
        <taxon>Pseudobutyrivibrio</taxon>
    </lineage>
</organism>
<evidence type="ECO:0000313" key="2">
    <source>
        <dbReference type="Proteomes" id="UP000327030"/>
    </source>
</evidence>
<keyword evidence="1" id="KW-0489">Methyltransferase</keyword>
<dbReference type="InterPro" id="IPR029063">
    <property type="entry name" value="SAM-dependent_MTases_sf"/>
</dbReference>
<dbReference type="EMBL" id="CP043028">
    <property type="protein sequence ID" value="QFJ54991.1"/>
    <property type="molecule type" value="Genomic_DNA"/>
</dbReference>
<reference evidence="2" key="1">
    <citation type="submission" date="2019-08" db="EMBL/GenBank/DDBJ databases">
        <title>Complete Genome Sequence of the Polysaccharide-Degrading Rumen Bacterium Pseudobutyrivibrio xylanivorans MA3014.</title>
        <authorList>
            <person name="Palevich N."/>
            <person name="Maclean P.H."/>
            <person name="Kelly W.J."/>
            <person name="Leahy S.C."/>
            <person name="Rakonjac J."/>
            <person name="Attwood G.T."/>
        </authorList>
    </citation>
    <scope>NUCLEOTIDE SEQUENCE [LARGE SCALE GENOMIC DNA]</scope>
    <source>
        <strain evidence="2">MA3014</strain>
    </source>
</reference>
<dbReference type="Gene3D" id="3.40.50.150">
    <property type="entry name" value="Vaccinia Virus protein VP39"/>
    <property type="match status" value="1"/>
</dbReference>
<dbReference type="CDD" id="cd02440">
    <property type="entry name" value="AdoMet_MTases"/>
    <property type="match status" value="1"/>
</dbReference>
<proteinExistence type="predicted"/>
<dbReference type="PANTHER" id="PTHR43861:SF6">
    <property type="entry name" value="METHYLTRANSFERASE TYPE 11"/>
    <property type="match status" value="1"/>
</dbReference>
<dbReference type="RefSeq" id="WP_151623444.1">
    <property type="nucleotide sequence ID" value="NZ_CP043028.1"/>
</dbReference>
<dbReference type="Proteomes" id="UP000327030">
    <property type="component" value="Chromosome 1"/>
</dbReference>
<dbReference type="KEGG" id="pxv:FXF36_09015"/>
<dbReference type="SUPFAM" id="SSF53335">
    <property type="entry name" value="S-adenosyl-L-methionine-dependent methyltransferases"/>
    <property type="match status" value="1"/>
</dbReference>
<dbReference type="AlphaFoldDB" id="A0A5P6VVF5"/>
<evidence type="ECO:0000313" key="1">
    <source>
        <dbReference type="EMBL" id="QFJ54991.1"/>
    </source>
</evidence>
<accession>A0A5P6VVF5</accession>
<protein>
    <submittedName>
        <fullName evidence="1">Class I SAM-dependent methyltransferase</fullName>
    </submittedName>
</protein>
<dbReference type="PANTHER" id="PTHR43861">
    <property type="entry name" value="TRANS-ACONITATE 2-METHYLTRANSFERASE-RELATED"/>
    <property type="match status" value="1"/>
</dbReference>
<dbReference type="Pfam" id="PF13489">
    <property type="entry name" value="Methyltransf_23"/>
    <property type="match status" value="1"/>
</dbReference>
<gene>
    <name evidence="1" type="ORF">FXF36_09015</name>
</gene>
<keyword evidence="1" id="KW-0808">Transferase</keyword>